<evidence type="ECO:0000313" key="3">
    <source>
        <dbReference type="Proteomes" id="UP001530400"/>
    </source>
</evidence>
<accession>A0ABD3NG37</accession>
<dbReference type="Pfam" id="PF13450">
    <property type="entry name" value="NAD_binding_8"/>
    <property type="match status" value="1"/>
</dbReference>
<dbReference type="InterPro" id="IPR036188">
    <property type="entry name" value="FAD/NAD-bd_sf"/>
</dbReference>
<dbReference type="AlphaFoldDB" id="A0ABD3NG37"/>
<dbReference type="Proteomes" id="UP001530400">
    <property type="component" value="Unassembled WGS sequence"/>
</dbReference>
<evidence type="ECO:0000313" key="2">
    <source>
        <dbReference type="EMBL" id="KAL3771885.1"/>
    </source>
</evidence>
<evidence type="ECO:0008006" key="4">
    <source>
        <dbReference type="Google" id="ProtNLM"/>
    </source>
</evidence>
<dbReference type="Gene3D" id="3.50.50.60">
    <property type="entry name" value="FAD/NAD(P)-binding domain"/>
    <property type="match status" value="2"/>
</dbReference>
<protein>
    <recommendedName>
        <fullName evidence="4">Amine oxidase domain-containing protein</fullName>
    </recommendedName>
</protein>
<organism evidence="2 3">
    <name type="scientific">Cyclotella atomus</name>
    <dbReference type="NCBI Taxonomy" id="382360"/>
    <lineage>
        <taxon>Eukaryota</taxon>
        <taxon>Sar</taxon>
        <taxon>Stramenopiles</taxon>
        <taxon>Ochrophyta</taxon>
        <taxon>Bacillariophyta</taxon>
        <taxon>Coscinodiscophyceae</taxon>
        <taxon>Thalassiosirophycidae</taxon>
        <taxon>Stephanodiscales</taxon>
        <taxon>Stephanodiscaceae</taxon>
        <taxon>Cyclotella</taxon>
    </lineage>
</organism>
<dbReference type="PANTHER" id="PTHR43734:SF1">
    <property type="entry name" value="PHYTOENE DESATURASE"/>
    <property type="match status" value="1"/>
</dbReference>
<sequence>MTCYKRRRHQVQLGLLFLFTPSVVAFHTITSKPKPILSIRGASSSAESTSADIQGKRRVVIIGAGVGGLASAARIAAETRKWEGGEVEVVVVEKNGRDMIGGRCGSFTVEVDGVGSFRHERGPSLLLLKDEYESLFADCASNIGTLDLPSAAEKYGLFMKQCIPAYQVVFNDGDKVDLGFPRSKCVGATLSIDEVRKIQEQEQKSIQQLNSIEENGFLKWQGYLDTCAAFLDCGLPNFIEEKLDLSTLPKFLIESLKDNASRWPLQPHSTMLSNLFSSPKMIALASFQDLYVGLEPYVNDKQIGGGVLRKTAPAVFGLLAALELHPTNPKCGVFAPIGGFREVAESMYRLCQDCGVKFEFDASVTRVDRNGVYLKSTDENTKFLSADLIICNADLPYSTQTMLSDGNEKQHHQSTIERYDWDDKFDYSTGVIAFHWSVSKEMVALNTHNVFMSAKSADDAKNSWSVLRGGIEEQMTNVFSADQPFNFYVQRASKTDPTAAPPGCDAIMVLVPCAPLKRDIKLASLPRDEAVSLYKQQFDDEVVSSVREAVFERFRVVEGLEDFRRYIVDEVIDTPGVYSDYYNLGAGVPFGLSHGLGQLSLTRPSVECASYDNVLYVGASTIIVLTASTKPGNGVPLVMIGAKAVAKMAAQRLKTKIVAGLQ</sequence>
<proteinExistence type="predicted"/>
<dbReference type="EMBL" id="JALLPJ020001279">
    <property type="protein sequence ID" value="KAL3771885.1"/>
    <property type="molecule type" value="Genomic_DNA"/>
</dbReference>
<dbReference type="SUPFAM" id="SSF51905">
    <property type="entry name" value="FAD/NAD(P)-binding domain"/>
    <property type="match status" value="1"/>
</dbReference>
<feature type="signal peptide" evidence="1">
    <location>
        <begin position="1"/>
        <end position="25"/>
    </location>
</feature>
<feature type="chain" id="PRO_5044822928" description="Amine oxidase domain-containing protein" evidence="1">
    <location>
        <begin position="26"/>
        <end position="662"/>
    </location>
</feature>
<dbReference type="PANTHER" id="PTHR43734">
    <property type="entry name" value="PHYTOENE DESATURASE"/>
    <property type="match status" value="1"/>
</dbReference>
<evidence type="ECO:0000256" key="1">
    <source>
        <dbReference type="SAM" id="SignalP"/>
    </source>
</evidence>
<keyword evidence="3" id="KW-1185">Reference proteome</keyword>
<comment type="caution">
    <text evidence="2">The sequence shown here is derived from an EMBL/GenBank/DDBJ whole genome shotgun (WGS) entry which is preliminary data.</text>
</comment>
<name>A0ABD3NG37_9STRA</name>
<gene>
    <name evidence="2" type="ORF">ACHAWO_008671</name>
</gene>
<keyword evidence="1" id="KW-0732">Signal</keyword>
<reference evidence="2 3" key="1">
    <citation type="submission" date="2024-10" db="EMBL/GenBank/DDBJ databases">
        <title>Updated reference genomes for cyclostephanoid diatoms.</title>
        <authorList>
            <person name="Roberts W.R."/>
            <person name="Alverson A.J."/>
        </authorList>
    </citation>
    <scope>NUCLEOTIDE SEQUENCE [LARGE SCALE GENOMIC DNA]</scope>
    <source>
        <strain evidence="2 3">AJA010-31</strain>
    </source>
</reference>